<sequence>MTSNITDASQDELINLIYHHLKDNGYKKAANVLRKHAPQVETEEVKASLSEIFKKWASLDDGDIPPVPSGVQTPELQSPAKSKTGSSTGTKSKVTAPSADCPENSMSNKKASGLAKKSTVFDLKLTKIFYPDLTEPPYKSSDIFITNSTPQKKKDSVPPLVLAAPGNNSDSDSSLDVEKWRKMLSELSDADRAKMEVLSILDETPVSSPAKSSAKGKMTKKPARAKNEGNPAKKAKSNTPAKAASAKPDDIPVTTDASETPSKKSKHKDATAISDHEIKTPSKKAGNKTNSSISGLDVVKTPKRTKGKTTNSSVQDETDKPEAHHETNGLLETDKMATPLTRTKEVGVSDSQANRTPKRVQFRADHSFSEQVETPKIANVWKDNGTSETSSTETPSKKAKKRKGQSEASNVETDNSPLNNKEVKEAACKLLETNLTMDATSDQSETQSKKVKSKKSKSVVGPVPDETPSKKVKVKKTEGASEIDQETTSEKADVSLESVKPDSSSKKAKLKDNKSHSETLEPEMPSKKAKAKKVKSNEEPAGEVEMTIKKLKTVMSDDDLLQSDSTNSFSKKRKNKAADVVEIQNDVPSETPLKSSKSQAKTLDGDGLGNEETSSQDLNTPSKKEKRKREEACDVPAPEEATPEPKKAKKDKEKKKSKEGENEDSLQPPAAEEAFVPVETNQKKKKKKKEKEREEETEEIIPDDPPVSAPVEEVVVHKKKKKSSKEKQFSSDEAHGLNST</sequence>
<feature type="region of interest" description="Disordered" evidence="1">
    <location>
        <begin position="199"/>
        <end position="740"/>
    </location>
</feature>
<evidence type="ECO:0000313" key="2">
    <source>
        <dbReference type="Ensembl" id="ENSSRHP00000059736.1"/>
    </source>
</evidence>
<feature type="compositionally biased region" description="Low complexity" evidence="1">
    <location>
        <begin position="81"/>
        <end position="95"/>
    </location>
</feature>
<gene>
    <name evidence="2" type="primary">LOC107758470</name>
</gene>
<dbReference type="InterPro" id="IPR006594">
    <property type="entry name" value="LisH"/>
</dbReference>
<name>A0A673K2D8_9TELE</name>
<feature type="region of interest" description="Disordered" evidence="1">
    <location>
        <begin position="145"/>
        <end position="177"/>
    </location>
</feature>
<feature type="compositionally biased region" description="Polar residues" evidence="1">
    <location>
        <begin position="70"/>
        <end position="80"/>
    </location>
</feature>
<dbReference type="SMART" id="SM00667">
    <property type="entry name" value="LisH"/>
    <property type="match status" value="1"/>
</dbReference>
<proteinExistence type="predicted"/>
<feature type="compositionally biased region" description="Basic and acidic residues" evidence="1">
    <location>
        <begin position="643"/>
        <end position="660"/>
    </location>
</feature>
<feature type="compositionally biased region" description="Basic and acidic residues" evidence="1">
    <location>
        <begin position="488"/>
        <end position="519"/>
    </location>
</feature>
<feature type="region of interest" description="Disordered" evidence="1">
    <location>
        <begin position="59"/>
        <end position="113"/>
    </location>
</feature>
<reference evidence="2" key="1">
    <citation type="submission" date="2025-08" db="UniProtKB">
        <authorList>
            <consortium name="Ensembl"/>
        </authorList>
    </citation>
    <scope>IDENTIFICATION</scope>
</reference>
<keyword evidence="3" id="KW-1185">Reference proteome</keyword>
<organism evidence="2 3">
    <name type="scientific">Sinocyclocheilus rhinocerous</name>
    <dbReference type="NCBI Taxonomy" id="307959"/>
    <lineage>
        <taxon>Eukaryota</taxon>
        <taxon>Metazoa</taxon>
        <taxon>Chordata</taxon>
        <taxon>Craniata</taxon>
        <taxon>Vertebrata</taxon>
        <taxon>Euteleostomi</taxon>
        <taxon>Actinopterygii</taxon>
        <taxon>Neopterygii</taxon>
        <taxon>Teleostei</taxon>
        <taxon>Ostariophysi</taxon>
        <taxon>Cypriniformes</taxon>
        <taxon>Cyprinidae</taxon>
        <taxon>Cyprininae</taxon>
        <taxon>Sinocyclocheilus</taxon>
    </lineage>
</organism>
<evidence type="ECO:0000313" key="3">
    <source>
        <dbReference type="Proteomes" id="UP000472270"/>
    </source>
</evidence>
<protein>
    <submittedName>
        <fullName evidence="2">LisH domain-containing protein C1711.05-like</fullName>
    </submittedName>
</protein>
<feature type="compositionally biased region" description="Polar residues" evidence="1">
    <location>
        <begin position="611"/>
        <end position="621"/>
    </location>
</feature>
<feature type="compositionally biased region" description="Basic and acidic residues" evidence="1">
    <location>
        <begin position="725"/>
        <end position="740"/>
    </location>
</feature>
<feature type="compositionally biased region" description="Acidic residues" evidence="1">
    <location>
        <begin position="693"/>
        <end position="702"/>
    </location>
</feature>
<feature type="compositionally biased region" description="Polar residues" evidence="1">
    <location>
        <begin position="586"/>
        <end position="601"/>
    </location>
</feature>
<feature type="compositionally biased region" description="Polar residues" evidence="1">
    <location>
        <begin position="433"/>
        <end position="446"/>
    </location>
</feature>
<dbReference type="AlphaFoldDB" id="A0A673K2D8"/>
<feature type="compositionally biased region" description="Basic and acidic residues" evidence="1">
    <location>
        <begin position="317"/>
        <end position="335"/>
    </location>
</feature>
<accession>A0A673K2D8</accession>
<dbReference type="PROSITE" id="PS50896">
    <property type="entry name" value="LISH"/>
    <property type="match status" value="1"/>
</dbReference>
<evidence type="ECO:0000256" key="1">
    <source>
        <dbReference type="SAM" id="MobiDB-lite"/>
    </source>
</evidence>
<dbReference type="Proteomes" id="UP000472270">
    <property type="component" value="Unassembled WGS sequence"/>
</dbReference>
<dbReference type="Ensembl" id="ENSSRHT00000061401.1">
    <property type="protein sequence ID" value="ENSSRHP00000059736.1"/>
    <property type="gene ID" value="ENSSRHG00000029919.1"/>
</dbReference>
<feature type="compositionally biased region" description="Basic and acidic residues" evidence="1">
    <location>
        <begin position="268"/>
        <end position="280"/>
    </location>
</feature>
<feature type="compositionally biased region" description="Polar residues" evidence="1">
    <location>
        <begin position="406"/>
        <end position="419"/>
    </location>
</feature>
<reference evidence="2" key="2">
    <citation type="submission" date="2025-09" db="UniProtKB">
        <authorList>
            <consortium name="Ensembl"/>
        </authorList>
    </citation>
    <scope>IDENTIFICATION</scope>
</reference>